<dbReference type="InterPro" id="IPR011990">
    <property type="entry name" value="TPR-like_helical_dom_sf"/>
</dbReference>
<evidence type="ECO:0000313" key="3">
    <source>
        <dbReference type="Proteomes" id="UP000051260"/>
    </source>
</evidence>
<feature type="domain" description="Guanylate cyclase" evidence="1">
    <location>
        <begin position="7"/>
        <end position="122"/>
    </location>
</feature>
<dbReference type="PANTHER" id="PTHR43081:SF19">
    <property type="entry name" value="PH-SENSITIVE ADENYLATE CYCLASE RV1264"/>
    <property type="match status" value="1"/>
</dbReference>
<keyword evidence="2" id="KW-0456">Lyase</keyword>
<dbReference type="SMART" id="SM00028">
    <property type="entry name" value="TPR"/>
    <property type="match status" value="2"/>
</dbReference>
<dbReference type="CDD" id="cd07302">
    <property type="entry name" value="CHD"/>
    <property type="match status" value="1"/>
</dbReference>
<dbReference type="GO" id="GO:0006171">
    <property type="term" value="P:cAMP biosynthetic process"/>
    <property type="evidence" value="ECO:0007669"/>
    <property type="project" value="TreeGrafter"/>
</dbReference>
<dbReference type="SUPFAM" id="SSF48452">
    <property type="entry name" value="TPR-like"/>
    <property type="match status" value="1"/>
</dbReference>
<dbReference type="InterPro" id="IPR001054">
    <property type="entry name" value="A/G_cyclase"/>
</dbReference>
<dbReference type="Gene3D" id="3.40.50.10070">
    <property type="entry name" value="TolB, N-terminal domain"/>
    <property type="match status" value="1"/>
</dbReference>
<dbReference type="GO" id="GO:0035556">
    <property type="term" value="P:intracellular signal transduction"/>
    <property type="evidence" value="ECO:0007669"/>
    <property type="project" value="InterPro"/>
</dbReference>
<dbReference type="Proteomes" id="UP000051260">
    <property type="component" value="Unassembled WGS sequence"/>
</dbReference>
<dbReference type="PANTHER" id="PTHR43081">
    <property type="entry name" value="ADENYLATE CYCLASE, TERMINAL-DIFFERENTIATION SPECIFIC-RELATED"/>
    <property type="match status" value="1"/>
</dbReference>
<dbReference type="RefSeq" id="WP_058279885.1">
    <property type="nucleotide sequence ID" value="NZ_CYUD01000001.1"/>
</dbReference>
<dbReference type="Gene3D" id="1.25.40.10">
    <property type="entry name" value="Tetratricopeptide repeat domain"/>
    <property type="match status" value="1"/>
</dbReference>
<proteinExistence type="predicted"/>
<dbReference type="InterPro" id="IPR050697">
    <property type="entry name" value="Adenylyl/Guanylyl_Cyclase_3/4"/>
</dbReference>
<dbReference type="STRING" id="1715692.RUE5091_00048"/>
<dbReference type="EMBL" id="CYUD01000001">
    <property type="protein sequence ID" value="CUJ82926.1"/>
    <property type="molecule type" value="Genomic_DNA"/>
</dbReference>
<dbReference type="Pfam" id="PF00211">
    <property type="entry name" value="Guanylate_cyc"/>
    <property type="match status" value="1"/>
</dbReference>
<dbReference type="SUPFAM" id="SSF55073">
    <property type="entry name" value="Nucleotide cyclase"/>
    <property type="match status" value="1"/>
</dbReference>
<dbReference type="InterPro" id="IPR029787">
    <property type="entry name" value="Nucleotide_cyclase"/>
</dbReference>
<evidence type="ECO:0000313" key="2">
    <source>
        <dbReference type="EMBL" id="CUJ82926.1"/>
    </source>
</evidence>
<accession>A0A0P1I0E0</accession>
<dbReference type="InterPro" id="IPR019734">
    <property type="entry name" value="TPR_rpt"/>
</dbReference>
<evidence type="ECO:0000259" key="1">
    <source>
        <dbReference type="PROSITE" id="PS50125"/>
    </source>
</evidence>
<dbReference type="PROSITE" id="PS50125">
    <property type="entry name" value="GUANYLATE_CYCLASE_2"/>
    <property type="match status" value="1"/>
</dbReference>
<organism evidence="2 3">
    <name type="scientific">Ruegeria denitrificans</name>
    <dbReference type="NCBI Taxonomy" id="1715692"/>
    <lineage>
        <taxon>Bacteria</taxon>
        <taxon>Pseudomonadati</taxon>
        <taxon>Pseudomonadota</taxon>
        <taxon>Alphaproteobacteria</taxon>
        <taxon>Rhodobacterales</taxon>
        <taxon>Roseobacteraceae</taxon>
        <taxon>Ruegeria</taxon>
    </lineage>
</organism>
<dbReference type="OrthoDB" id="54411at2"/>
<gene>
    <name evidence="2" type="ORF">RUE5091_00048</name>
</gene>
<dbReference type="AlphaFoldDB" id="A0A0P1I0E0"/>
<sequence length="586" mass="65178">MTRRLAAILVADMVGYSRLMAADEEGTLSRLKDLRRDIIDPSIQGANGRIVKLTGDGLLALFDSVVAAVEAAAALQKALSAAEAANPAHCRISFRIGLHLGDVILDEGDIYGEGVNLAARLESMARPGGVLISDDAYRQVRGKTKISFVDLGDLALKNIPVPMRVYKMEMEDNPDDTIMSLQPADKPSVAVLPFQNMSNDLEQEYFCDGVSEDIITELSRFPELFVIARNSSFSFKGRPVTHHQVSRELGVRYMLEGSIRRSANRVRITAQLIDCTNGAHVWAERYDRTLENIFALQDEITRNVVGAIAPQISMAEIGRVSNAQSIDFNSYDLSLQAMAIFYAGGFHSQEKFDEVILISNRAIDLDPRNVQAHWIKAYAYLMRYLYQFDEDPAETLNLAEKSVEPLFRGGQLDPRALSVRGMVRHFRGDFDGAEADFNLGFQLNPNFARNIFFLAWHESLVGRTIEARKHAQLALQLSPRDTDLWVGDAYLSLAQAAFADADFEDAMLWGERAIQMTPRAPIRRALMIASAAHLDRPEVGRQHEQALADFAPAFLGSILSGGLVLYRLPEHNALLIDGLRKADRKR</sequence>
<name>A0A0P1I0E0_9RHOB</name>
<dbReference type="GO" id="GO:0004016">
    <property type="term" value="F:adenylate cyclase activity"/>
    <property type="evidence" value="ECO:0007669"/>
    <property type="project" value="UniProtKB-EC"/>
</dbReference>
<dbReference type="EC" id="4.6.1.1" evidence="2"/>
<keyword evidence="3" id="KW-1185">Reference proteome</keyword>
<dbReference type="Gene3D" id="3.30.70.1230">
    <property type="entry name" value="Nucleotide cyclase"/>
    <property type="match status" value="1"/>
</dbReference>
<protein>
    <submittedName>
        <fullName evidence="2">pH-sensitive adenylate cyclase</fullName>
        <ecNumber evidence="2">4.6.1.1</ecNumber>
    </submittedName>
</protein>
<reference evidence="3" key="1">
    <citation type="submission" date="2015-09" db="EMBL/GenBank/DDBJ databases">
        <authorList>
            <person name="Rodrigo-Torres L."/>
            <person name="Arahal D.R."/>
        </authorList>
    </citation>
    <scope>NUCLEOTIDE SEQUENCE [LARGE SCALE GENOMIC DNA]</scope>
    <source>
        <strain evidence="3">CECT 5091</strain>
    </source>
</reference>